<evidence type="ECO:0000256" key="11">
    <source>
        <dbReference type="ARBA" id="ARBA00023180"/>
    </source>
</evidence>
<protein>
    <submittedName>
        <fullName evidence="12">Leucine-rich repeat-containing protein</fullName>
    </submittedName>
</protein>
<evidence type="ECO:0000256" key="3">
    <source>
        <dbReference type="ARBA" id="ARBA00022475"/>
    </source>
</evidence>
<dbReference type="GO" id="GO:0006952">
    <property type="term" value="P:defense response"/>
    <property type="evidence" value="ECO:0007669"/>
    <property type="project" value="UniProtKB-ARBA"/>
</dbReference>
<keyword evidence="8" id="KW-1133">Transmembrane helix</keyword>
<dbReference type="GO" id="GO:0051707">
    <property type="term" value="P:response to other organism"/>
    <property type="evidence" value="ECO:0007669"/>
    <property type="project" value="UniProtKB-ARBA"/>
</dbReference>
<evidence type="ECO:0000313" key="12">
    <source>
        <dbReference type="EMBL" id="PWA35612.1"/>
    </source>
</evidence>
<evidence type="ECO:0000313" key="13">
    <source>
        <dbReference type="Proteomes" id="UP000245207"/>
    </source>
</evidence>
<evidence type="ECO:0000256" key="7">
    <source>
        <dbReference type="ARBA" id="ARBA00022737"/>
    </source>
</evidence>
<dbReference type="STRING" id="35608.A0A2U1KFQ9"/>
<dbReference type="SUPFAM" id="SSF52058">
    <property type="entry name" value="L domain-like"/>
    <property type="match status" value="1"/>
</dbReference>
<keyword evidence="10" id="KW-0675">Receptor</keyword>
<dbReference type="Pfam" id="PF00560">
    <property type="entry name" value="LRR_1"/>
    <property type="match status" value="8"/>
</dbReference>
<accession>A0A2U1KFQ9</accession>
<dbReference type="InterPro" id="IPR001611">
    <property type="entry name" value="Leu-rich_rpt"/>
</dbReference>
<dbReference type="FunFam" id="3.80.10.10:FF:000041">
    <property type="entry name" value="LRR receptor-like serine/threonine-protein kinase ERECTA"/>
    <property type="match status" value="1"/>
</dbReference>
<keyword evidence="7" id="KW-0677">Repeat</keyword>
<keyword evidence="5" id="KW-0812">Transmembrane</keyword>
<organism evidence="12 13">
    <name type="scientific">Artemisia annua</name>
    <name type="common">Sweet wormwood</name>
    <dbReference type="NCBI Taxonomy" id="35608"/>
    <lineage>
        <taxon>Eukaryota</taxon>
        <taxon>Viridiplantae</taxon>
        <taxon>Streptophyta</taxon>
        <taxon>Embryophyta</taxon>
        <taxon>Tracheophyta</taxon>
        <taxon>Spermatophyta</taxon>
        <taxon>Magnoliopsida</taxon>
        <taxon>eudicotyledons</taxon>
        <taxon>Gunneridae</taxon>
        <taxon>Pentapetalae</taxon>
        <taxon>asterids</taxon>
        <taxon>campanulids</taxon>
        <taxon>Asterales</taxon>
        <taxon>Asteraceae</taxon>
        <taxon>Asteroideae</taxon>
        <taxon>Anthemideae</taxon>
        <taxon>Artemisiinae</taxon>
        <taxon>Artemisia</taxon>
    </lineage>
</organism>
<dbReference type="FunFam" id="3.80.10.10:FF:000383">
    <property type="entry name" value="Leucine-rich repeat receptor protein kinase EMS1"/>
    <property type="match status" value="1"/>
</dbReference>
<sequence length="580" mass="64482">MFQNFTNLEQLSLRGVNISSVLLDRLNISSSLRLLNLFQTGTKGKLPHYIFNFRSLETLTLGVNDFTGDLPSEISVNLKHLTFLDLQCNKLNGTLPSWLFTSPSLEYLLLWNNTFSGKVPFESFSLPSLKKLYLSHNNQLAGQIDVQTFRQLTNLTVLDLLFSNFSGELELDTLLSSLKNLESLRLSYSGFSVTTNNTNHYVNPSFRYLQLASCKLKVFPNSFRVMKQLAYLDLNSNLIQGPLPPTIGNMSNLLSLDISSNLIQGPFPPSICKLSNLQSLDMSNNSFGGVIPECVGSMMSRLYMIDLGTNKFHGTIPNVLNECLFLEGFILNGNQLEGEVPHSLSKCWSLKVLDLGDNKLNGTFPEWLGGLYLQNMVSDSTKLEYLSMGGKYYSMIVVVKDVQLTSTKLLVGYTIVDLSNNRFEGEISNTIGSLNSLKVLNLSHNNLNGEISNALGKLLGTESLDLSWNQLIGEIPQSLAEIKGTQFNTFDESSFKGNLGLCGLPLIKKCSEHTHKQELESHEEESGFTWEVVTLGYGCETLLGLVMGYFMLSTRKVKWFNVIADAGEHMILVLSNGALN</sequence>
<dbReference type="PANTHER" id="PTHR27000">
    <property type="entry name" value="LEUCINE-RICH REPEAT RECEPTOR-LIKE PROTEIN KINASE FAMILY PROTEIN-RELATED"/>
    <property type="match status" value="1"/>
</dbReference>
<evidence type="ECO:0000256" key="8">
    <source>
        <dbReference type="ARBA" id="ARBA00022989"/>
    </source>
</evidence>
<evidence type="ECO:0000256" key="4">
    <source>
        <dbReference type="ARBA" id="ARBA00022614"/>
    </source>
</evidence>
<dbReference type="PANTHER" id="PTHR27000:SF642">
    <property type="entry name" value="INACTIVE LEUCINE-RICH REPEAT RECEPTOR KINASE XIAO-RELATED"/>
    <property type="match status" value="1"/>
</dbReference>
<keyword evidence="9" id="KW-0472">Membrane</keyword>
<dbReference type="OrthoDB" id="637646at2759"/>
<dbReference type="AlphaFoldDB" id="A0A2U1KFQ9"/>
<dbReference type="InterPro" id="IPR003591">
    <property type="entry name" value="Leu-rich_rpt_typical-subtyp"/>
</dbReference>
<proteinExistence type="predicted"/>
<comment type="subcellular location">
    <subcellularLocation>
        <location evidence="1">Cell membrane</location>
    </subcellularLocation>
    <subcellularLocation>
        <location evidence="2">Membrane</location>
        <topology evidence="2">Single-pass type I membrane protein</topology>
    </subcellularLocation>
</comment>
<comment type="caution">
    <text evidence="12">The sequence shown here is derived from an EMBL/GenBank/DDBJ whole genome shotgun (WGS) entry which is preliminary data.</text>
</comment>
<evidence type="ECO:0000256" key="9">
    <source>
        <dbReference type="ARBA" id="ARBA00023136"/>
    </source>
</evidence>
<dbReference type="Gene3D" id="3.80.10.10">
    <property type="entry name" value="Ribonuclease Inhibitor"/>
    <property type="match status" value="2"/>
</dbReference>
<keyword evidence="11" id="KW-0325">Glycoprotein</keyword>
<dbReference type="GO" id="GO:0005886">
    <property type="term" value="C:plasma membrane"/>
    <property type="evidence" value="ECO:0007669"/>
    <property type="project" value="UniProtKB-SubCell"/>
</dbReference>
<evidence type="ECO:0000256" key="1">
    <source>
        <dbReference type="ARBA" id="ARBA00004236"/>
    </source>
</evidence>
<keyword evidence="4" id="KW-0433">Leucine-rich repeat</keyword>
<dbReference type="SUPFAM" id="SSF52047">
    <property type="entry name" value="RNI-like"/>
    <property type="match status" value="1"/>
</dbReference>
<evidence type="ECO:0000256" key="2">
    <source>
        <dbReference type="ARBA" id="ARBA00004479"/>
    </source>
</evidence>
<dbReference type="SMART" id="SM00369">
    <property type="entry name" value="LRR_TYP"/>
    <property type="match status" value="5"/>
</dbReference>
<dbReference type="PROSITE" id="PS51450">
    <property type="entry name" value="LRR"/>
    <property type="match status" value="1"/>
</dbReference>
<keyword evidence="3" id="KW-1003">Cell membrane</keyword>
<dbReference type="EMBL" id="PKPP01019723">
    <property type="protein sequence ID" value="PWA35612.1"/>
    <property type="molecule type" value="Genomic_DNA"/>
</dbReference>
<dbReference type="Pfam" id="PF12799">
    <property type="entry name" value="LRR_4"/>
    <property type="match status" value="1"/>
</dbReference>
<reference evidence="12 13" key="1">
    <citation type="journal article" date="2018" name="Mol. Plant">
        <title>The genome of Artemisia annua provides insight into the evolution of Asteraceae family and artemisinin biosynthesis.</title>
        <authorList>
            <person name="Shen Q."/>
            <person name="Zhang L."/>
            <person name="Liao Z."/>
            <person name="Wang S."/>
            <person name="Yan T."/>
            <person name="Shi P."/>
            <person name="Liu M."/>
            <person name="Fu X."/>
            <person name="Pan Q."/>
            <person name="Wang Y."/>
            <person name="Lv Z."/>
            <person name="Lu X."/>
            <person name="Zhang F."/>
            <person name="Jiang W."/>
            <person name="Ma Y."/>
            <person name="Chen M."/>
            <person name="Hao X."/>
            <person name="Li L."/>
            <person name="Tang Y."/>
            <person name="Lv G."/>
            <person name="Zhou Y."/>
            <person name="Sun X."/>
            <person name="Brodelius P.E."/>
            <person name="Rose J.K.C."/>
            <person name="Tang K."/>
        </authorList>
    </citation>
    <scope>NUCLEOTIDE SEQUENCE [LARGE SCALE GENOMIC DNA]</scope>
    <source>
        <strain evidence="13">cv. Huhao1</strain>
        <tissue evidence="12">Leaf</tissue>
    </source>
</reference>
<evidence type="ECO:0000256" key="5">
    <source>
        <dbReference type="ARBA" id="ARBA00022692"/>
    </source>
</evidence>
<name>A0A2U1KFQ9_ARTAN</name>
<keyword evidence="6" id="KW-0732">Signal</keyword>
<evidence type="ECO:0000256" key="10">
    <source>
        <dbReference type="ARBA" id="ARBA00023170"/>
    </source>
</evidence>
<dbReference type="PRINTS" id="PR00019">
    <property type="entry name" value="LEURICHRPT"/>
</dbReference>
<dbReference type="InterPro" id="IPR032675">
    <property type="entry name" value="LRR_dom_sf"/>
</dbReference>
<gene>
    <name evidence="12" type="ORF">CTI12_AA608100</name>
</gene>
<dbReference type="Proteomes" id="UP000245207">
    <property type="component" value="Unassembled WGS sequence"/>
</dbReference>
<dbReference type="InterPro" id="IPR025875">
    <property type="entry name" value="Leu-rich_rpt_4"/>
</dbReference>
<keyword evidence="13" id="KW-1185">Reference proteome</keyword>
<evidence type="ECO:0000256" key="6">
    <source>
        <dbReference type="ARBA" id="ARBA00022729"/>
    </source>
</evidence>